<gene>
    <name evidence="2" type="ORF">BDV95DRAFT_322099</name>
</gene>
<comment type="caution">
    <text evidence="2">The sequence shown here is derived from an EMBL/GenBank/DDBJ whole genome shotgun (WGS) entry which is preliminary data.</text>
</comment>
<feature type="compositionally biased region" description="Low complexity" evidence="1">
    <location>
        <begin position="580"/>
        <end position="589"/>
    </location>
</feature>
<feature type="compositionally biased region" description="Low complexity" evidence="1">
    <location>
        <begin position="420"/>
        <end position="434"/>
    </location>
</feature>
<evidence type="ECO:0000256" key="1">
    <source>
        <dbReference type="SAM" id="MobiDB-lite"/>
    </source>
</evidence>
<feature type="compositionally biased region" description="Polar residues" evidence="1">
    <location>
        <begin position="113"/>
        <end position="129"/>
    </location>
</feature>
<dbReference type="Proteomes" id="UP000481861">
    <property type="component" value="Unassembled WGS sequence"/>
</dbReference>
<accession>A0A7C8IH58</accession>
<feature type="region of interest" description="Disordered" evidence="1">
    <location>
        <begin position="113"/>
        <end position="174"/>
    </location>
</feature>
<keyword evidence="3" id="KW-1185">Reference proteome</keyword>
<dbReference type="AlphaFoldDB" id="A0A7C8IH58"/>
<organism evidence="2 3">
    <name type="scientific">Massariosphaeria phaeospora</name>
    <dbReference type="NCBI Taxonomy" id="100035"/>
    <lineage>
        <taxon>Eukaryota</taxon>
        <taxon>Fungi</taxon>
        <taxon>Dikarya</taxon>
        <taxon>Ascomycota</taxon>
        <taxon>Pezizomycotina</taxon>
        <taxon>Dothideomycetes</taxon>
        <taxon>Pleosporomycetidae</taxon>
        <taxon>Pleosporales</taxon>
        <taxon>Pleosporales incertae sedis</taxon>
        <taxon>Massariosphaeria</taxon>
    </lineage>
</organism>
<feature type="compositionally biased region" description="Polar residues" evidence="1">
    <location>
        <begin position="316"/>
        <end position="327"/>
    </location>
</feature>
<feature type="region of interest" description="Disordered" evidence="1">
    <location>
        <begin position="714"/>
        <end position="750"/>
    </location>
</feature>
<evidence type="ECO:0000313" key="2">
    <source>
        <dbReference type="EMBL" id="KAF2874110.1"/>
    </source>
</evidence>
<reference evidence="2 3" key="1">
    <citation type="submission" date="2020-01" db="EMBL/GenBank/DDBJ databases">
        <authorList>
            <consortium name="DOE Joint Genome Institute"/>
            <person name="Haridas S."/>
            <person name="Albert R."/>
            <person name="Binder M."/>
            <person name="Bloem J."/>
            <person name="Labutti K."/>
            <person name="Salamov A."/>
            <person name="Andreopoulos B."/>
            <person name="Baker S.E."/>
            <person name="Barry K."/>
            <person name="Bills G."/>
            <person name="Bluhm B.H."/>
            <person name="Cannon C."/>
            <person name="Castanera R."/>
            <person name="Culley D.E."/>
            <person name="Daum C."/>
            <person name="Ezra D."/>
            <person name="Gonzalez J.B."/>
            <person name="Henrissat B."/>
            <person name="Kuo A."/>
            <person name="Liang C."/>
            <person name="Lipzen A."/>
            <person name="Lutzoni F."/>
            <person name="Magnuson J."/>
            <person name="Mondo S."/>
            <person name="Nolan M."/>
            <person name="Ohm R."/>
            <person name="Pangilinan J."/>
            <person name="Park H.-J.H."/>
            <person name="Ramirez L."/>
            <person name="Alfaro M."/>
            <person name="Sun H."/>
            <person name="Tritt A."/>
            <person name="Yoshinaga Y."/>
            <person name="Zwiers L.-H.L."/>
            <person name="Turgeon B.G."/>
            <person name="Goodwin S.B."/>
            <person name="Spatafora J.W."/>
            <person name="Crous P.W."/>
            <person name="Grigoriev I.V."/>
        </authorList>
    </citation>
    <scope>NUCLEOTIDE SEQUENCE [LARGE SCALE GENOMIC DNA]</scope>
    <source>
        <strain evidence="2 3">CBS 611.86</strain>
    </source>
</reference>
<dbReference type="OrthoDB" id="3801008at2759"/>
<feature type="compositionally biased region" description="Basic and acidic residues" evidence="1">
    <location>
        <begin position="133"/>
        <end position="147"/>
    </location>
</feature>
<evidence type="ECO:0000313" key="3">
    <source>
        <dbReference type="Proteomes" id="UP000481861"/>
    </source>
</evidence>
<feature type="compositionally biased region" description="Low complexity" evidence="1">
    <location>
        <begin position="732"/>
        <end position="741"/>
    </location>
</feature>
<dbReference type="EMBL" id="JAADJZ010000006">
    <property type="protein sequence ID" value="KAF2874110.1"/>
    <property type="molecule type" value="Genomic_DNA"/>
</dbReference>
<feature type="region of interest" description="Disordered" evidence="1">
    <location>
        <begin position="1"/>
        <end position="47"/>
    </location>
</feature>
<feature type="region of interest" description="Disordered" evidence="1">
    <location>
        <begin position="565"/>
        <end position="589"/>
    </location>
</feature>
<feature type="compositionally biased region" description="Polar residues" evidence="1">
    <location>
        <begin position="287"/>
        <end position="299"/>
    </location>
</feature>
<feature type="compositionally biased region" description="Polar residues" evidence="1">
    <location>
        <begin position="565"/>
        <end position="579"/>
    </location>
</feature>
<protein>
    <submittedName>
        <fullName evidence="2">Uncharacterized protein</fullName>
    </submittedName>
</protein>
<name>A0A7C8IH58_9PLEO</name>
<feature type="compositionally biased region" description="Polar residues" evidence="1">
    <location>
        <begin position="164"/>
        <end position="174"/>
    </location>
</feature>
<proteinExistence type="predicted"/>
<sequence length="750" mass="80611">MAKNSKKSKNQITFNTAKNKRKAKPSNVVTNVSAPTTPPSELDFQAGSMSTAAVPASLDIGSPAKDAVSNSAVTSEAAAETLINHPCTLADANAPSICEQGSDLYPSNAMFTFTRSTTPPGSPENSASPVDSEPSHDEKQLAVKEAVDVPEVSPTFSPDIHTGKSYSDATNTSFPPVAGKGDATISGETSNTSIRLPSFHTGDDHLVNGKIVAPDINVPKTRTASLRSSGGKDACSILSGFSSSEKTDVVTSPLLHKATPSQLPVRKTISTPCLPGMPDRNKDKNSKASPNWSTPNTPETRSDIGYPRSIGKAADNQPSYLRPTVSSVRHGKSAHELRAARNHSGTPPQRLETGTHIAARPKAVGSTSLVGELPPPQRGTSDPISSATGNANGSGVAVNLKHEDSISTNRSPKSVYRAVSSSKTTSSRHSSADSLRTNNSALYILNARQQEDFDQSLDKGAHEQQGIFDATEDAVLTNIEEVNMPDPLDDFIQTNQATDNHPVIMFQRDAFIPIDSDFSEDESSTEEFLLSAIPCTVVKALARIQLPLVNLSKTVVPSVDEPIRTQSPVTESSSPVFQLTSKSSRTSTSPKGIEFVMENTYLGITCFQEFVETLDTDEEGNATKSAVAKAYMVRVAHEHAEMHLSSIETDGVTYITKDLASQWKDHQLRRRAKLGKVSLADFLEKVPFDAYDNTTDVHLLEAWKKAAVQEKELHRLAQGGNASRLTRRLSRSRSTTSRSSTEPLRGRRSI</sequence>
<feature type="region of interest" description="Disordered" evidence="1">
    <location>
        <begin position="267"/>
        <end position="434"/>
    </location>
</feature>
<feature type="compositionally biased region" description="Polar residues" evidence="1">
    <location>
        <begin position="378"/>
        <end position="393"/>
    </location>
</feature>